<evidence type="ECO:0000313" key="1">
    <source>
        <dbReference type="EMBL" id="KZL50009.1"/>
    </source>
</evidence>
<organism evidence="1 2">
    <name type="scientific">Nodularia spumigena CENA596</name>
    <dbReference type="NCBI Taxonomy" id="1819295"/>
    <lineage>
        <taxon>Bacteria</taxon>
        <taxon>Bacillati</taxon>
        <taxon>Cyanobacteriota</taxon>
        <taxon>Cyanophyceae</taxon>
        <taxon>Nostocales</taxon>
        <taxon>Nodulariaceae</taxon>
        <taxon>Nodularia</taxon>
    </lineage>
</organism>
<name>A0A166JQH8_NODSP</name>
<dbReference type="AlphaFoldDB" id="A0A166JQH8"/>
<comment type="caution">
    <text evidence="1">The sequence shown here is derived from an EMBL/GenBank/DDBJ whole genome shotgun (WGS) entry which is preliminary data.</text>
</comment>
<protein>
    <submittedName>
        <fullName evidence="1">Uncharacterized protein</fullName>
    </submittedName>
</protein>
<sequence length="240" mass="26155">MKRTLKKYPITYQGKMLTALILTSILSVGGGLTMTKSATAGFPNFTLQNPFVINNQNSLPAQVASAVRRDVFIRERISPSTLKIVDYSPETWSNGCLDLPQPDEFCTQALVPGWRVVVSNGETNWIYHTNSNGRLLRLAEKNTATNPSTNLPQSVKNAVLQEASQRLNLPPSQLNIIAAEQRTWSDGCLGLGGPAEICLQALVEGWRVTVGAGNQTLVYHTNDTGSVIKLNEQASTITDN</sequence>
<dbReference type="EMBL" id="LWAJ01000116">
    <property type="protein sequence ID" value="KZL50009.1"/>
    <property type="molecule type" value="Genomic_DNA"/>
</dbReference>
<gene>
    <name evidence="1" type="ORF">A2T98_09520</name>
</gene>
<accession>A0A166JQH8</accession>
<proteinExistence type="predicted"/>
<dbReference type="Proteomes" id="UP000076555">
    <property type="component" value="Unassembled WGS sequence"/>
</dbReference>
<reference evidence="1 2" key="1">
    <citation type="submission" date="2016-04" db="EMBL/GenBank/DDBJ databases">
        <title>Draft Genome Assembly of the Bloom-forming Cyanobacterium Nodularia spumigena Strain CENA596 in Shrimp Production Ponds.</title>
        <authorList>
            <person name="Popin R.V."/>
            <person name="Rigonato J."/>
            <person name="Abreu V.A."/>
            <person name="Andreote A.P."/>
            <person name="Silveira S.B."/>
            <person name="Odebrecht C."/>
            <person name="Fiore M.F."/>
        </authorList>
    </citation>
    <scope>NUCLEOTIDE SEQUENCE [LARGE SCALE GENOMIC DNA]</scope>
    <source>
        <strain evidence="1 2">CENA596</strain>
    </source>
</reference>
<dbReference type="OrthoDB" id="3723110at2"/>
<evidence type="ECO:0000313" key="2">
    <source>
        <dbReference type="Proteomes" id="UP000076555"/>
    </source>
</evidence>
<dbReference type="RefSeq" id="WP_063872576.1">
    <property type="nucleotide sequence ID" value="NZ_CAWMRI010000116.1"/>
</dbReference>